<sequence>MPDIALRFHLDMLAMSSSVDAVLAAQGVDLESGLEYLALVEPETIGDALRLCHAAGAPCLTLPTHLLTPSRLMRTGARPDDAPRIARALCRLGAQLRPQHLVAVMGPCGLPLDESSKASLNEHRDQYARAARLFADCALDAILLDGFTRLADAKSALMGCAQAIDVPVMAAVRIDTAQGLEQACRQAADVVARLEDCGAQVAGFSAAAAPGELAALARAARAACSIPLMAQVEVASVPPARGSRVAACDSQGPVSTPDQMVTAAAHLHAAGAQFIRAAGQATPAFAGAAAATLAGLDVRRG</sequence>
<protein>
    <submittedName>
        <fullName evidence="4">Methionine synthase</fullName>
    </submittedName>
</protein>
<accession>A0A6M8IX13</accession>
<dbReference type="GO" id="GO:0008168">
    <property type="term" value="F:methyltransferase activity"/>
    <property type="evidence" value="ECO:0007669"/>
    <property type="project" value="UniProtKB-KW"/>
</dbReference>
<evidence type="ECO:0000256" key="2">
    <source>
        <dbReference type="ARBA" id="ARBA00022679"/>
    </source>
</evidence>
<dbReference type="PANTHER" id="PTHR11103:SF18">
    <property type="entry name" value="SLR1189 PROTEIN"/>
    <property type="match status" value="1"/>
</dbReference>
<evidence type="ECO:0000256" key="1">
    <source>
        <dbReference type="ARBA" id="ARBA00022603"/>
    </source>
</evidence>
<name>A0A6M8IX13_9ACTN</name>
<dbReference type="Proteomes" id="UP000503297">
    <property type="component" value="Chromosome"/>
</dbReference>
<dbReference type="Pfam" id="PF02574">
    <property type="entry name" value="S-methyl_trans"/>
    <property type="match status" value="1"/>
</dbReference>
<proteinExistence type="predicted"/>
<feature type="domain" description="Hcy-binding" evidence="3">
    <location>
        <begin position="36"/>
        <end position="275"/>
    </location>
</feature>
<reference evidence="5" key="1">
    <citation type="submission" date="2020-05" db="EMBL/GenBank/DDBJ databases">
        <title>Novel species in genus Nocardioides.</title>
        <authorList>
            <person name="Zhang G."/>
        </authorList>
    </citation>
    <scope>NUCLEOTIDE SEQUENCE [LARGE SCALE GENOMIC DNA]</scope>
    <source>
        <strain evidence="5">zg-1050</strain>
    </source>
</reference>
<evidence type="ECO:0000313" key="4">
    <source>
        <dbReference type="EMBL" id="QKF07295.1"/>
    </source>
</evidence>
<keyword evidence="2" id="KW-0808">Transferase</keyword>
<dbReference type="RefSeq" id="WP_173164322.1">
    <property type="nucleotide sequence ID" value="NZ_CP053716.1"/>
</dbReference>
<keyword evidence="5" id="KW-1185">Reference proteome</keyword>
<dbReference type="SUPFAM" id="SSF82282">
    <property type="entry name" value="Homocysteine S-methyltransferase"/>
    <property type="match status" value="1"/>
</dbReference>
<gene>
    <name evidence="4" type="ORF">HLV38_03535</name>
</gene>
<evidence type="ECO:0000259" key="3">
    <source>
        <dbReference type="Pfam" id="PF02574"/>
    </source>
</evidence>
<dbReference type="AlphaFoldDB" id="A0A6M8IX13"/>
<dbReference type="InterPro" id="IPR036589">
    <property type="entry name" value="HCY_dom_sf"/>
</dbReference>
<organism evidence="4 5">
    <name type="scientific">Berryella wangjianweii</name>
    <dbReference type="NCBI Taxonomy" id="2734634"/>
    <lineage>
        <taxon>Bacteria</taxon>
        <taxon>Bacillati</taxon>
        <taxon>Actinomycetota</taxon>
        <taxon>Coriobacteriia</taxon>
        <taxon>Eggerthellales</taxon>
        <taxon>Eggerthellaceae</taxon>
        <taxon>Berryella</taxon>
    </lineage>
</organism>
<dbReference type="GO" id="GO:0032259">
    <property type="term" value="P:methylation"/>
    <property type="evidence" value="ECO:0007669"/>
    <property type="project" value="UniProtKB-KW"/>
</dbReference>
<evidence type="ECO:0000313" key="5">
    <source>
        <dbReference type="Proteomes" id="UP000503297"/>
    </source>
</evidence>
<dbReference type="InterPro" id="IPR003726">
    <property type="entry name" value="HCY_dom"/>
</dbReference>
<keyword evidence="1" id="KW-0489">Methyltransferase</keyword>
<dbReference type="EMBL" id="CP053716">
    <property type="protein sequence ID" value="QKF07295.1"/>
    <property type="molecule type" value="Genomic_DNA"/>
</dbReference>
<dbReference type="Gene3D" id="3.20.20.330">
    <property type="entry name" value="Homocysteine-binding-like domain"/>
    <property type="match status" value="1"/>
</dbReference>
<dbReference type="PANTHER" id="PTHR11103">
    <property type="entry name" value="SLR1189 PROTEIN"/>
    <property type="match status" value="1"/>
</dbReference>
<dbReference type="KEGG" id="bwa:HLV38_03535"/>